<evidence type="ECO:0000256" key="8">
    <source>
        <dbReference type="ARBA" id="ARBA00022840"/>
    </source>
</evidence>
<dbReference type="GO" id="GO:0006423">
    <property type="term" value="P:cysteinyl-tRNA aminoacylation"/>
    <property type="evidence" value="ECO:0007669"/>
    <property type="project" value="UniProtKB-UniRule"/>
</dbReference>
<dbReference type="PANTHER" id="PTHR10890:SF3">
    <property type="entry name" value="CYSTEINE--TRNA LIGASE, CYTOPLASMIC"/>
    <property type="match status" value="1"/>
</dbReference>
<dbReference type="SMART" id="SM00840">
    <property type="entry name" value="DALR_2"/>
    <property type="match status" value="1"/>
</dbReference>
<organism evidence="14 15">
    <name type="scientific">Natronococcus jeotgali DSM 18795</name>
    <dbReference type="NCBI Taxonomy" id="1227498"/>
    <lineage>
        <taxon>Archaea</taxon>
        <taxon>Methanobacteriati</taxon>
        <taxon>Methanobacteriota</taxon>
        <taxon>Stenosarchaea group</taxon>
        <taxon>Halobacteria</taxon>
        <taxon>Halobacteriales</taxon>
        <taxon>Natrialbaceae</taxon>
        <taxon>Natronococcus</taxon>
    </lineage>
</organism>
<evidence type="ECO:0000256" key="5">
    <source>
        <dbReference type="ARBA" id="ARBA00022723"/>
    </source>
</evidence>
<evidence type="ECO:0000313" key="15">
    <source>
        <dbReference type="Proteomes" id="UP000011531"/>
    </source>
</evidence>
<evidence type="ECO:0000256" key="10">
    <source>
        <dbReference type="ARBA" id="ARBA00023146"/>
    </source>
</evidence>
<dbReference type="GO" id="GO:0005737">
    <property type="term" value="C:cytoplasm"/>
    <property type="evidence" value="ECO:0007669"/>
    <property type="project" value="UniProtKB-SubCell"/>
</dbReference>
<dbReference type="GO" id="GO:0004817">
    <property type="term" value="F:cysteine-tRNA ligase activity"/>
    <property type="evidence" value="ECO:0007669"/>
    <property type="project" value="UniProtKB-UniRule"/>
</dbReference>
<sequence length="497" mass="55421">MTLHVTNTLTGDTEPFEPQDPDDVLLYYCGLTVSDPPHLGHARSWVHVDVMHRWLEHLGYGVRHVENFTDVNEKIVARVGEDGADEADVAENYIERTLADMRSLNLLRAEVYPRVSEHVPEIVALVETLIEKDYAYESNGSVYFDVTGFEEYGKLSNQALEEIESQGDPDERSEKRHPADFALWKADGVDANAIEEHRHEDAAPAAEACETAQTWESPWGEGRPGWHIECSAMSTTHLGDTLDVHVGGRDLVFPHHENEIAQSEAATGQQFAKYWLHCELFQMDEEKMSSSLGNFVTVAEAVDRWGTNVVRTFLTAGSYNSQQLYSDETIAEAEERWDRLERAHEAATAAIDSPNASAKVTDDELREDVADAREAFVEAMNDDFNTREAQSALLEVATAINRHLEGSEDERADYRGLRRAVETLEELGGVLGLSFAGETDGSAELAGDVVELVLGVREREREAGNYERADELRDELEALGVEVQDTDEGPSFRLPGE</sequence>
<dbReference type="STRING" id="1227498.C492_16943"/>
<evidence type="ECO:0000256" key="7">
    <source>
        <dbReference type="ARBA" id="ARBA00022833"/>
    </source>
</evidence>
<accession>L9WXC3</accession>
<feature type="binding site" evidence="12">
    <location>
        <position position="290"/>
    </location>
    <ligand>
        <name>ATP</name>
        <dbReference type="ChEBI" id="CHEBI:30616"/>
    </ligand>
</feature>
<dbReference type="EMBL" id="AOIA01000143">
    <property type="protein sequence ID" value="ELY53851.1"/>
    <property type="molecule type" value="Genomic_DNA"/>
</dbReference>
<feature type="binding site" evidence="12">
    <location>
        <position position="259"/>
    </location>
    <ligand>
        <name>Zn(2+)</name>
        <dbReference type="ChEBI" id="CHEBI:29105"/>
    </ligand>
</feature>
<dbReference type="SUPFAM" id="SSF47323">
    <property type="entry name" value="Anticodon-binding domain of a subclass of class I aminoacyl-tRNA synthetases"/>
    <property type="match status" value="1"/>
</dbReference>
<dbReference type="InterPro" id="IPR024909">
    <property type="entry name" value="Cys-tRNA/MSH_ligase"/>
</dbReference>
<dbReference type="InterPro" id="IPR009080">
    <property type="entry name" value="tRNAsynth_Ia_anticodon-bd"/>
</dbReference>
<dbReference type="Gene3D" id="3.40.50.620">
    <property type="entry name" value="HUPs"/>
    <property type="match status" value="1"/>
</dbReference>
<keyword evidence="3 12" id="KW-0963">Cytoplasm</keyword>
<dbReference type="GO" id="GO:0008270">
    <property type="term" value="F:zinc ion binding"/>
    <property type="evidence" value="ECO:0007669"/>
    <property type="project" value="UniProtKB-UniRule"/>
</dbReference>
<feature type="binding site" evidence="12">
    <location>
        <position position="230"/>
    </location>
    <ligand>
        <name>Zn(2+)</name>
        <dbReference type="ChEBI" id="CHEBI:29105"/>
    </ligand>
</feature>
<dbReference type="AlphaFoldDB" id="L9WXC3"/>
<evidence type="ECO:0000256" key="4">
    <source>
        <dbReference type="ARBA" id="ARBA00022598"/>
    </source>
</evidence>
<evidence type="ECO:0000256" key="6">
    <source>
        <dbReference type="ARBA" id="ARBA00022741"/>
    </source>
</evidence>
<keyword evidence="15" id="KW-1185">Reference proteome</keyword>
<dbReference type="Pfam" id="PF09190">
    <property type="entry name" value="DALR_2"/>
    <property type="match status" value="1"/>
</dbReference>
<dbReference type="Proteomes" id="UP000011531">
    <property type="component" value="Unassembled WGS sequence"/>
</dbReference>
<feature type="binding site" evidence="12">
    <location>
        <position position="255"/>
    </location>
    <ligand>
        <name>Zn(2+)</name>
        <dbReference type="ChEBI" id="CHEBI:29105"/>
    </ligand>
</feature>
<protein>
    <recommendedName>
        <fullName evidence="12">Cysteine--tRNA ligase</fullName>
        <ecNumber evidence="12">6.1.1.16</ecNumber>
    </recommendedName>
    <alternativeName>
        <fullName evidence="12">Cysteinyl-tRNA synthetase</fullName>
        <shortName evidence="12">CysRS</shortName>
    </alternativeName>
</protein>
<dbReference type="CDD" id="cd00672">
    <property type="entry name" value="CysRS_core"/>
    <property type="match status" value="1"/>
</dbReference>
<dbReference type="HAMAP" id="MF_00041">
    <property type="entry name" value="Cys_tRNA_synth"/>
    <property type="match status" value="1"/>
</dbReference>
<comment type="catalytic activity">
    <reaction evidence="11 12">
        <text>tRNA(Cys) + L-cysteine + ATP = L-cysteinyl-tRNA(Cys) + AMP + diphosphate</text>
        <dbReference type="Rhea" id="RHEA:17773"/>
        <dbReference type="Rhea" id="RHEA-COMP:9661"/>
        <dbReference type="Rhea" id="RHEA-COMP:9679"/>
        <dbReference type="ChEBI" id="CHEBI:30616"/>
        <dbReference type="ChEBI" id="CHEBI:33019"/>
        <dbReference type="ChEBI" id="CHEBI:35235"/>
        <dbReference type="ChEBI" id="CHEBI:78442"/>
        <dbReference type="ChEBI" id="CHEBI:78517"/>
        <dbReference type="ChEBI" id="CHEBI:456215"/>
        <dbReference type="EC" id="6.1.1.16"/>
    </reaction>
</comment>
<dbReference type="InterPro" id="IPR015273">
    <property type="entry name" value="Cys-tRNA-synt_Ia_DALR"/>
</dbReference>
<keyword evidence="8 12" id="KW-0067">ATP-binding</keyword>
<feature type="binding site" evidence="12">
    <location>
        <position position="29"/>
    </location>
    <ligand>
        <name>Zn(2+)</name>
        <dbReference type="ChEBI" id="CHEBI:29105"/>
    </ligand>
</feature>
<evidence type="ECO:0000313" key="14">
    <source>
        <dbReference type="EMBL" id="ELY53851.1"/>
    </source>
</evidence>
<dbReference type="Gene3D" id="1.20.120.1910">
    <property type="entry name" value="Cysteine-tRNA ligase, C-terminal anti-codon recognition domain"/>
    <property type="match status" value="1"/>
</dbReference>
<dbReference type="PANTHER" id="PTHR10890">
    <property type="entry name" value="CYSTEINYL-TRNA SYNTHETASE"/>
    <property type="match status" value="1"/>
</dbReference>
<proteinExistence type="inferred from homology"/>
<dbReference type="PRINTS" id="PR00983">
    <property type="entry name" value="TRNASYNTHCYS"/>
</dbReference>
<keyword evidence="5 12" id="KW-0479">Metal-binding</keyword>
<comment type="caution">
    <text evidence="14">The sequence shown here is derived from an EMBL/GenBank/DDBJ whole genome shotgun (WGS) entry which is preliminary data.</text>
</comment>
<dbReference type="SUPFAM" id="SSF52374">
    <property type="entry name" value="Nucleotidylyl transferase"/>
    <property type="match status" value="1"/>
</dbReference>
<reference evidence="14 15" key="1">
    <citation type="journal article" date="2014" name="PLoS Genet.">
        <title>Phylogenetically driven sequencing of extremely halophilic archaea reveals strategies for static and dynamic osmo-response.</title>
        <authorList>
            <person name="Becker E.A."/>
            <person name="Seitzer P.M."/>
            <person name="Tritt A."/>
            <person name="Larsen D."/>
            <person name="Krusor M."/>
            <person name="Yao A.I."/>
            <person name="Wu D."/>
            <person name="Madern D."/>
            <person name="Eisen J.A."/>
            <person name="Darling A.E."/>
            <person name="Facciotti M.T."/>
        </authorList>
    </citation>
    <scope>NUCLEOTIDE SEQUENCE [LARGE SCALE GENOMIC DNA]</scope>
    <source>
        <strain evidence="14 15">DSM 18795</strain>
    </source>
</reference>
<feature type="domain" description="Cysteinyl-tRNA synthetase class Ia DALR" evidence="13">
    <location>
        <begin position="375"/>
        <end position="445"/>
    </location>
</feature>
<evidence type="ECO:0000256" key="1">
    <source>
        <dbReference type="ARBA" id="ARBA00004496"/>
    </source>
</evidence>
<feature type="short sequence motif" description="'HIGH' region" evidence="12">
    <location>
        <begin position="31"/>
        <end position="41"/>
    </location>
</feature>
<dbReference type="Pfam" id="PF01406">
    <property type="entry name" value="tRNA-synt_1e"/>
    <property type="match status" value="1"/>
</dbReference>
<dbReference type="GO" id="GO:0005524">
    <property type="term" value="F:ATP binding"/>
    <property type="evidence" value="ECO:0007669"/>
    <property type="project" value="UniProtKB-UniRule"/>
</dbReference>
<keyword evidence="4 12" id="KW-0436">Ligase</keyword>
<dbReference type="InterPro" id="IPR014729">
    <property type="entry name" value="Rossmann-like_a/b/a_fold"/>
</dbReference>
<dbReference type="InterPro" id="IPR032678">
    <property type="entry name" value="tRNA-synt_1_cat_dom"/>
</dbReference>
<keyword evidence="9 12" id="KW-0648">Protein biosynthesis</keyword>
<keyword evidence="10 12" id="KW-0030">Aminoacyl-tRNA synthetase</keyword>
<gene>
    <name evidence="12" type="primary">cysS</name>
    <name evidence="14" type="ORF">C492_16943</name>
</gene>
<name>L9WXC3_9EURY</name>
<dbReference type="EC" id="6.1.1.16" evidence="12"/>
<evidence type="ECO:0000256" key="12">
    <source>
        <dbReference type="HAMAP-Rule" id="MF_00041"/>
    </source>
</evidence>
<dbReference type="PATRIC" id="fig|1227498.3.peg.3342"/>
<dbReference type="OrthoDB" id="9445at2157"/>
<evidence type="ECO:0000256" key="2">
    <source>
        <dbReference type="ARBA" id="ARBA00005594"/>
    </source>
</evidence>
<comment type="cofactor">
    <cofactor evidence="12">
        <name>Zn(2+)</name>
        <dbReference type="ChEBI" id="CHEBI:29105"/>
    </cofactor>
    <text evidence="12">Binds 1 zinc ion per subunit.</text>
</comment>
<keyword evidence="7 12" id="KW-0862">Zinc</keyword>
<dbReference type="Pfam" id="PF23493">
    <property type="entry name" value="CysS_C"/>
    <property type="match status" value="1"/>
</dbReference>
<evidence type="ECO:0000259" key="13">
    <source>
        <dbReference type="SMART" id="SM00840"/>
    </source>
</evidence>
<dbReference type="InterPro" id="IPR056411">
    <property type="entry name" value="CysS_C"/>
</dbReference>
<comment type="similarity">
    <text evidence="2 12">Belongs to the class-I aminoacyl-tRNA synthetase family.</text>
</comment>
<dbReference type="InterPro" id="IPR015803">
    <property type="entry name" value="Cys-tRNA-ligase"/>
</dbReference>
<dbReference type="NCBIfam" id="TIGR00435">
    <property type="entry name" value="cysS"/>
    <property type="match status" value="1"/>
</dbReference>
<evidence type="ECO:0000256" key="3">
    <source>
        <dbReference type="ARBA" id="ARBA00022490"/>
    </source>
</evidence>
<evidence type="ECO:0000256" key="9">
    <source>
        <dbReference type="ARBA" id="ARBA00022917"/>
    </source>
</evidence>
<feature type="short sequence motif" description="'KMSKS' region" evidence="12">
    <location>
        <begin position="287"/>
        <end position="291"/>
    </location>
</feature>
<comment type="subcellular location">
    <subcellularLocation>
        <location evidence="1 12">Cytoplasm</location>
    </subcellularLocation>
</comment>
<evidence type="ECO:0000256" key="11">
    <source>
        <dbReference type="ARBA" id="ARBA00047398"/>
    </source>
</evidence>
<keyword evidence="6 12" id="KW-0547">Nucleotide-binding</keyword>
<dbReference type="RefSeq" id="WP_008425655.1">
    <property type="nucleotide sequence ID" value="NZ_AOIA01000143.1"/>
</dbReference>